<keyword evidence="4" id="KW-0378">Hydrolase</keyword>
<feature type="domain" description="GH29D-like beta-sandwich" evidence="11">
    <location>
        <begin position="560"/>
        <end position="610"/>
    </location>
</feature>
<accession>A0ABU9IW81</accession>
<gene>
    <name evidence="12" type="ORF">AAD027_02545</name>
</gene>
<evidence type="ECO:0000256" key="4">
    <source>
        <dbReference type="ARBA" id="ARBA00022801"/>
    </source>
</evidence>
<dbReference type="InterPro" id="IPR015882">
    <property type="entry name" value="HEX_bac_N"/>
</dbReference>
<evidence type="ECO:0000313" key="12">
    <source>
        <dbReference type="EMBL" id="MEL1263246.1"/>
    </source>
</evidence>
<comment type="caution">
    <text evidence="12">The sequence shown here is derived from an EMBL/GenBank/DDBJ whole genome shotgun (WGS) entry which is preliminary data.</text>
</comment>
<dbReference type="CDD" id="cd06563">
    <property type="entry name" value="GH20_chitobiase-like"/>
    <property type="match status" value="1"/>
</dbReference>
<evidence type="ECO:0000256" key="1">
    <source>
        <dbReference type="ARBA" id="ARBA00001231"/>
    </source>
</evidence>
<dbReference type="EC" id="3.2.1.52" evidence="3"/>
<evidence type="ECO:0000256" key="6">
    <source>
        <dbReference type="ARBA" id="ARBA00030512"/>
    </source>
</evidence>
<keyword evidence="8" id="KW-0732">Signal</keyword>
<dbReference type="InterPro" id="IPR059177">
    <property type="entry name" value="GH29D-like_dom"/>
</dbReference>
<proteinExistence type="inferred from homology"/>
<evidence type="ECO:0000256" key="8">
    <source>
        <dbReference type="SAM" id="SignalP"/>
    </source>
</evidence>
<feature type="domain" description="Glycoside hydrolase family 20 catalytic" evidence="9">
    <location>
        <begin position="171"/>
        <end position="514"/>
    </location>
</feature>
<evidence type="ECO:0000259" key="11">
    <source>
        <dbReference type="Pfam" id="PF13290"/>
    </source>
</evidence>
<dbReference type="PROSITE" id="PS51257">
    <property type="entry name" value="PROKAR_LIPOPROTEIN"/>
    <property type="match status" value="1"/>
</dbReference>
<dbReference type="InterPro" id="IPR015883">
    <property type="entry name" value="Glyco_hydro_20_cat"/>
</dbReference>
<feature type="signal peptide" evidence="8">
    <location>
        <begin position="1"/>
        <end position="26"/>
    </location>
</feature>
<evidence type="ECO:0000259" key="10">
    <source>
        <dbReference type="Pfam" id="PF02838"/>
    </source>
</evidence>
<dbReference type="Pfam" id="PF00728">
    <property type="entry name" value="Glyco_hydro_20"/>
    <property type="match status" value="1"/>
</dbReference>
<reference evidence="12 13" key="1">
    <citation type="submission" date="2024-04" db="EMBL/GenBank/DDBJ databases">
        <title>Draft genome sequence of Pseudoxanthomonas putridarboris WD12.</title>
        <authorList>
            <person name="Oh J."/>
        </authorList>
    </citation>
    <scope>NUCLEOTIDE SEQUENCE [LARGE SCALE GENOMIC DNA]</scope>
    <source>
        <strain evidence="12 13">WD12</strain>
    </source>
</reference>
<keyword evidence="13" id="KW-1185">Reference proteome</keyword>
<dbReference type="SUPFAM" id="SSF51445">
    <property type="entry name" value="(Trans)glycosidases"/>
    <property type="match status" value="1"/>
</dbReference>
<evidence type="ECO:0000256" key="2">
    <source>
        <dbReference type="ARBA" id="ARBA00006285"/>
    </source>
</evidence>
<evidence type="ECO:0000256" key="7">
    <source>
        <dbReference type="ARBA" id="ARBA00033000"/>
    </source>
</evidence>
<protein>
    <recommendedName>
        <fullName evidence="3">beta-N-acetylhexosaminidase</fullName>
        <ecNumber evidence="3">3.2.1.52</ecNumber>
    </recommendedName>
    <alternativeName>
        <fullName evidence="6">Beta-N-acetylhexosaminidase</fullName>
    </alternativeName>
    <alternativeName>
        <fullName evidence="7">N-acetyl-beta-glucosaminidase</fullName>
    </alternativeName>
</protein>
<evidence type="ECO:0000256" key="5">
    <source>
        <dbReference type="ARBA" id="ARBA00023295"/>
    </source>
</evidence>
<comment type="catalytic activity">
    <reaction evidence="1">
        <text>Hydrolysis of terminal non-reducing N-acetyl-D-hexosamine residues in N-acetyl-beta-D-hexosaminides.</text>
        <dbReference type="EC" id="3.2.1.52"/>
    </reaction>
</comment>
<dbReference type="InterPro" id="IPR025705">
    <property type="entry name" value="Beta_hexosaminidase_sua/sub"/>
</dbReference>
<dbReference type="Gene3D" id="3.30.379.10">
    <property type="entry name" value="Chitobiase/beta-hexosaminidase domain 2-like"/>
    <property type="match status" value="1"/>
</dbReference>
<dbReference type="PANTHER" id="PTHR22600">
    <property type="entry name" value="BETA-HEXOSAMINIDASE"/>
    <property type="match status" value="1"/>
</dbReference>
<comment type="similarity">
    <text evidence="2">Belongs to the glycosyl hydrolase 20 family.</text>
</comment>
<dbReference type="PRINTS" id="PR00738">
    <property type="entry name" value="GLHYDRLASE20"/>
</dbReference>
<dbReference type="Pfam" id="PF02838">
    <property type="entry name" value="Glyco_hydro_20b"/>
    <property type="match status" value="1"/>
</dbReference>
<evidence type="ECO:0000313" key="13">
    <source>
        <dbReference type="Proteomes" id="UP001459204"/>
    </source>
</evidence>
<dbReference type="InterPro" id="IPR017853">
    <property type="entry name" value="GH"/>
</dbReference>
<dbReference type="SUPFAM" id="SSF55545">
    <property type="entry name" value="beta-N-acetylhexosaminidase-like domain"/>
    <property type="match status" value="1"/>
</dbReference>
<dbReference type="EMBL" id="JBBWWT010000001">
    <property type="protein sequence ID" value="MEL1263246.1"/>
    <property type="molecule type" value="Genomic_DNA"/>
</dbReference>
<dbReference type="Gene3D" id="3.20.20.80">
    <property type="entry name" value="Glycosidases"/>
    <property type="match status" value="1"/>
</dbReference>
<feature type="chain" id="PRO_5047221456" description="beta-N-acetylhexosaminidase" evidence="8">
    <location>
        <begin position="27"/>
        <end position="779"/>
    </location>
</feature>
<evidence type="ECO:0000259" key="9">
    <source>
        <dbReference type="Pfam" id="PF00728"/>
    </source>
</evidence>
<name>A0ABU9IW81_9GAMM</name>
<dbReference type="PANTHER" id="PTHR22600:SF57">
    <property type="entry name" value="BETA-N-ACETYLHEXOSAMINIDASE"/>
    <property type="match status" value="1"/>
</dbReference>
<dbReference type="Pfam" id="PF13290">
    <property type="entry name" value="CHB_HEX_C_1"/>
    <property type="match status" value="1"/>
</dbReference>
<dbReference type="InterPro" id="IPR029018">
    <property type="entry name" value="Hex-like_dom2"/>
</dbReference>
<feature type="domain" description="Beta-hexosaminidase bacterial type N-terminal" evidence="10">
    <location>
        <begin position="43"/>
        <end position="168"/>
    </location>
</feature>
<dbReference type="Proteomes" id="UP001459204">
    <property type="component" value="Unassembled WGS sequence"/>
</dbReference>
<organism evidence="12 13">
    <name type="scientific">Pseudoxanthomonas putridarboris</name>
    <dbReference type="NCBI Taxonomy" id="752605"/>
    <lineage>
        <taxon>Bacteria</taxon>
        <taxon>Pseudomonadati</taxon>
        <taxon>Pseudomonadota</taxon>
        <taxon>Gammaproteobacteria</taxon>
        <taxon>Lysobacterales</taxon>
        <taxon>Lysobacteraceae</taxon>
        <taxon>Pseudoxanthomonas</taxon>
    </lineage>
</organism>
<keyword evidence="5" id="KW-0326">Glycosidase</keyword>
<dbReference type="RefSeq" id="WP_341724436.1">
    <property type="nucleotide sequence ID" value="NZ_JBBWWT010000001.1"/>
</dbReference>
<sequence length="779" mass="84834">MKRSFAYRALALLAIVLPLLATSACAPRADDGAGDESTVVIAPALLPAPASMETRSGQFTVQTGTPVHAQGDAASRVANRFVAYLGMAGKPQPKLAAGEGEGGIRFAIEATRPDASPEAYTLDIATDGITVKAADERGLFYGAVTLWQLIAQGQGERIVLPALYIEDAPRFGWRGFMLDSARHFQSVDEVKKILDAMALHKLNTFHWHLTDDQGWRIEIKQYPRLTEIGGCRIPAGDGGKDPKTGAPRPYCGFYTQDQIRDVVKYAAERHITVVPEINVPGHATAAIAAYPEIGTIDTPLVPSSEWGVFPNLVNTEESTYQFFENVLGEVVTLFPGAYVHVGGDEAVKDQWEASARVQQRMREVGAKDEMAMQGHLVERLEKFLAGHGKRLIGWDEILEAKLPAEATVMSWRGIEGGLQAARQGHDVVMSPSSETYLDYLQTDSPNEPPGRPATITLEQVYAFEPVPAELEDSQKHHILGLQANLWTEHTRTFARLQHNAFPRLAAVAETGWTPAAKKDFTDFTARLPAQLRRYDAIGLAYARTPFEPSIAVEDDRAAGTARVTLGNALGYAIHYTTDGGEPNAQSPKYDAPLDIEVPTTLHAAVFANGRALAPASVFDLSAASMLTRTDETLSVCPDTGRLLLRLEDDGPADGERAIFNATIFYPCWQWNQADLDGIASIKVRAGRIPYYFQLAHDEPHRTFEPAKSPLGELEILGGGCKGHTLATVPMPAAPDADGFLELDAPLPAGTSGKQDLCLRFTGDTRPQMWVLDRVTLRPR</sequence>
<evidence type="ECO:0000256" key="3">
    <source>
        <dbReference type="ARBA" id="ARBA00012663"/>
    </source>
</evidence>